<dbReference type="InterPro" id="IPR052192">
    <property type="entry name" value="Insect_Ionotropic_Sensory_Rcpt"/>
</dbReference>
<dbReference type="Gene3D" id="3.40.190.10">
    <property type="entry name" value="Periplasmic binding protein-like II"/>
    <property type="match status" value="1"/>
</dbReference>
<evidence type="ECO:0000256" key="2">
    <source>
        <dbReference type="ARBA" id="ARBA00022448"/>
    </source>
</evidence>
<keyword evidence="13" id="KW-0732">Signal</keyword>
<keyword evidence="11" id="KW-0407">Ion channel</keyword>
<evidence type="ECO:0000256" key="8">
    <source>
        <dbReference type="ARBA" id="ARBA00023170"/>
    </source>
</evidence>
<keyword evidence="16" id="KW-1185">Reference proteome</keyword>
<protein>
    <submittedName>
        <fullName evidence="15">Glutamate receptor ionotropic, delta-1</fullName>
    </submittedName>
</protein>
<keyword evidence="7 12" id="KW-0472">Membrane</keyword>
<evidence type="ECO:0000313" key="16">
    <source>
        <dbReference type="Proteomes" id="UP000324222"/>
    </source>
</evidence>
<dbReference type="SMART" id="SM00918">
    <property type="entry name" value="Lig_chan-Glu_bd"/>
    <property type="match status" value="1"/>
</dbReference>
<feature type="domain" description="Ionotropic glutamate receptor L-glutamate and glycine-binding" evidence="14">
    <location>
        <begin position="164"/>
        <end position="224"/>
    </location>
</feature>
<dbReference type="OrthoDB" id="6349620at2759"/>
<gene>
    <name evidence="15" type="primary">GRID1_3</name>
    <name evidence="15" type="ORF">E2C01_066214</name>
</gene>
<name>A0A5B7HKX1_PORTR</name>
<keyword evidence="2" id="KW-0813">Transport</keyword>
<dbReference type="EMBL" id="VSRR010033778">
    <property type="protein sequence ID" value="MPC71922.1"/>
    <property type="molecule type" value="Genomic_DNA"/>
</dbReference>
<dbReference type="InterPro" id="IPR019594">
    <property type="entry name" value="Glu/Gly-bd"/>
</dbReference>
<dbReference type="AlphaFoldDB" id="A0A5B7HKX1"/>
<organism evidence="15 16">
    <name type="scientific">Portunus trituberculatus</name>
    <name type="common">Swimming crab</name>
    <name type="synonym">Neptunus trituberculatus</name>
    <dbReference type="NCBI Taxonomy" id="210409"/>
    <lineage>
        <taxon>Eukaryota</taxon>
        <taxon>Metazoa</taxon>
        <taxon>Ecdysozoa</taxon>
        <taxon>Arthropoda</taxon>
        <taxon>Crustacea</taxon>
        <taxon>Multicrustacea</taxon>
        <taxon>Malacostraca</taxon>
        <taxon>Eumalacostraca</taxon>
        <taxon>Eucarida</taxon>
        <taxon>Decapoda</taxon>
        <taxon>Pleocyemata</taxon>
        <taxon>Brachyura</taxon>
        <taxon>Eubrachyura</taxon>
        <taxon>Portunoidea</taxon>
        <taxon>Portunidae</taxon>
        <taxon>Portuninae</taxon>
        <taxon>Portunus</taxon>
    </lineage>
</organism>
<proteinExistence type="predicted"/>
<dbReference type="PANTHER" id="PTHR42643:SF24">
    <property type="entry name" value="IONOTROPIC RECEPTOR 60A"/>
    <property type="match status" value="1"/>
</dbReference>
<keyword evidence="10" id="KW-1071">Ligand-gated ion channel</keyword>
<evidence type="ECO:0000259" key="14">
    <source>
        <dbReference type="SMART" id="SM00918"/>
    </source>
</evidence>
<sequence>MVARSMLIVVVVAAAGSTAERWASSLLPESQKPDTQLALQTLEEVVTGPLAGRSLVLYLDPALGPQILQTIVALFTLPVILVNLGSEGELWSQEQPLAVLRAEYLIHMAVFISDPRPFFHSVIGTDNRWKPKYFLMFSVSKDPHGKVVKADYRFLLGTWFDDYPYLHQAKDKPEGEGDGVEVEILNALSSQLNFSFDLTTEPPDQLWGDFENGSWTGMLGMVYQGGKNFTVNYFGYTNKRIEDFDASVSYWMEGFGLALLKPKPLPKWRSVYYPFTPVVWASMAFSFSLATTIFYLQGLAGNQRRRELNHIHKCRHTLRKQGWSVSALAACFNPLSRLLGSFLPAQPAQVNTTEWTAGWMMS</sequence>
<evidence type="ECO:0000256" key="1">
    <source>
        <dbReference type="ARBA" id="ARBA00004651"/>
    </source>
</evidence>
<evidence type="ECO:0000256" key="7">
    <source>
        <dbReference type="ARBA" id="ARBA00023136"/>
    </source>
</evidence>
<keyword evidence="8 15" id="KW-0675">Receptor</keyword>
<accession>A0A5B7HKX1</accession>
<feature type="transmembrane region" description="Helical" evidence="12">
    <location>
        <begin position="271"/>
        <end position="296"/>
    </location>
</feature>
<evidence type="ECO:0000256" key="5">
    <source>
        <dbReference type="ARBA" id="ARBA00022989"/>
    </source>
</evidence>
<evidence type="ECO:0000313" key="15">
    <source>
        <dbReference type="EMBL" id="MPC71922.1"/>
    </source>
</evidence>
<feature type="chain" id="PRO_5023048321" evidence="13">
    <location>
        <begin position="20"/>
        <end position="362"/>
    </location>
</feature>
<comment type="caution">
    <text evidence="15">The sequence shown here is derived from an EMBL/GenBank/DDBJ whole genome shotgun (WGS) entry which is preliminary data.</text>
</comment>
<evidence type="ECO:0000256" key="9">
    <source>
        <dbReference type="ARBA" id="ARBA00023180"/>
    </source>
</evidence>
<reference evidence="15 16" key="1">
    <citation type="submission" date="2019-05" db="EMBL/GenBank/DDBJ databases">
        <title>Another draft genome of Portunus trituberculatus and its Hox gene families provides insights of decapod evolution.</title>
        <authorList>
            <person name="Jeong J.-H."/>
            <person name="Song I."/>
            <person name="Kim S."/>
            <person name="Choi T."/>
            <person name="Kim D."/>
            <person name="Ryu S."/>
            <person name="Kim W."/>
        </authorList>
    </citation>
    <scope>NUCLEOTIDE SEQUENCE [LARGE SCALE GENOMIC DNA]</scope>
    <source>
        <tissue evidence="15">Muscle</tissue>
    </source>
</reference>
<evidence type="ECO:0000256" key="4">
    <source>
        <dbReference type="ARBA" id="ARBA00022692"/>
    </source>
</evidence>
<comment type="subcellular location">
    <subcellularLocation>
        <location evidence="1">Cell membrane</location>
        <topology evidence="1">Multi-pass membrane protein</topology>
    </subcellularLocation>
</comment>
<keyword evidence="4 12" id="KW-0812">Transmembrane</keyword>
<keyword evidence="9" id="KW-0325">Glycoprotein</keyword>
<dbReference type="GO" id="GO:0015276">
    <property type="term" value="F:ligand-gated monoatomic ion channel activity"/>
    <property type="evidence" value="ECO:0007669"/>
    <property type="project" value="InterPro"/>
</dbReference>
<dbReference type="SUPFAM" id="SSF53850">
    <property type="entry name" value="Periplasmic binding protein-like II"/>
    <property type="match status" value="1"/>
</dbReference>
<dbReference type="GO" id="GO:0005886">
    <property type="term" value="C:plasma membrane"/>
    <property type="evidence" value="ECO:0007669"/>
    <property type="project" value="UniProtKB-SubCell"/>
</dbReference>
<dbReference type="Pfam" id="PF10613">
    <property type="entry name" value="Lig_chan-Glu_bd"/>
    <property type="match status" value="1"/>
</dbReference>
<keyword evidence="6" id="KW-0406">Ion transport</keyword>
<keyword evidence="3" id="KW-1003">Cell membrane</keyword>
<feature type="signal peptide" evidence="13">
    <location>
        <begin position="1"/>
        <end position="19"/>
    </location>
</feature>
<evidence type="ECO:0000256" key="13">
    <source>
        <dbReference type="SAM" id="SignalP"/>
    </source>
</evidence>
<keyword evidence="5 12" id="KW-1133">Transmembrane helix</keyword>
<dbReference type="Proteomes" id="UP000324222">
    <property type="component" value="Unassembled WGS sequence"/>
</dbReference>
<dbReference type="PANTHER" id="PTHR42643">
    <property type="entry name" value="IONOTROPIC RECEPTOR 20A-RELATED"/>
    <property type="match status" value="1"/>
</dbReference>
<evidence type="ECO:0000256" key="3">
    <source>
        <dbReference type="ARBA" id="ARBA00022475"/>
    </source>
</evidence>
<evidence type="ECO:0000256" key="10">
    <source>
        <dbReference type="ARBA" id="ARBA00023286"/>
    </source>
</evidence>
<evidence type="ECO:0000256" key="6">
    <source>
        <dbReference type="ARBA" id="ARBA00023065"/>
    </source>
</evidence>
<evidence type="ECO:0000256" key="12">
    <source>
        <dbReference type="SAM" id="Phobius"/>
    </source>
</evidence>
<evidence type="ECO:0000256" key="11">
    <source>
        <dbReference type="ARBA" id="ARBA00023303"/>
    </source>
</evidence>